<dbReference type="InterPro" id="IPR006153">
    <property type="entry name" value="Cation/H_exchanger_TM"/>
</dbReference>
<dbReference type="Proteomes" id="UP000006854">
    <property type="component" value="Chromosome"/>
</dbReference>
<evidence type="ECO:0000256" key="1">
    <source>
        <dbReference type="ARBA" id="ARBA00004141"/>
    </source>
</evidence>
<dbReference type="PATRIC" id="fig|953739.5.peg.2961"/>
<keyword evidence="3 8" id="KW-0812">Transmembrane</keyword>
<feature type="transmembrane region" description="Helical" evidence="8">
    <location>
        <begin position="348"/>
        <end position="370"/>
    </location>
</feature>
<keyword evidence="6 8" id="KW-0472">Membrane</keyword>
<dbReference type="PANTHER" id="PTHR32468:SF0">
    <property type="entry name" value="K(+)_H(+) ANTIPORTER 1"/>
    <property type="match status" value="1"/>
</dbReference>
<evidence type="ECO:0000256" key="2">
    <source>
        <dbReference type="ARBA" id="ARBA00022448"/>
    </source>
</evidence>
<dbReference type="Pfam" id="PF00999">
    <property type="entry name" value="Na_H_Exchanger"/>
    <property type="match status" value="2"/>
</dbReference>
<protein>
    <submittedName>
        <fullName evidence="10">Na+ or H+ antiporter</fullName>
    </submittedName>
</protein>
<evidence type="ECO:0000256" key="4">
    <source>
        <dbReference type="ARBA" id="ARBA00022989"/>
    </source>
</evidence>
<evidence type="ECO:0000256" key="6">
    <source>
        <dbReference type="ARBA" id="ARBA00023136"/>
    </source>
</evidence>
<evidence type="ECO:0000313" key="10">
    <source>
        <dbReference type="EMBL" id="CCA54202.1"/>
    </source>
</evidence>
<evidence type="ECO:0000256" key="5">
    <source>
        <dbReference type="ARBA" id="ARBA00023065"/>
    </source>
</evidence>
<dbReference type="InterPro" id="IPR050794">
    <property type="entry name" value="CPA2_transporter"/>
</dbReference>
<evidence type="ECO:0000259" key="9">
    <source>
        <dbReference type="Pfam" id="PF00999"/>
    </source>
</evidence>
<dbReference type="GO" id="GO:0016020">
    <property type="term" value="C:membrane"/>
    <property type="evidence" value="ECO:0007669"/>
    <property type="project" value="UniProtKB-SubCell"/>
</dbReference>
<comment type="subcellular location">
    <subcellularLocation>
        <location evidence="1">Membrane</location>
        <topology evidence="1">Multi-pass membrane protein</topology>
    </subcellularLocation>
</comment>
<dbReference type="STRING" id="953739.SVEN_0915"/>
<dbReference type="EMBL" id="FR845719">
    <property type="protein sequence ID" value="CCA54202.1"/>
    <property type="molecule type" value="Genomic_DNA"/>
</dbReference>
<reference evidence="10 11" key="1">
    <citation type="journal article" date="2011" name="BMC Genomics">
        <title>Genome-wide analysis of the role of GlnR in Streptomyces venezuelae provides new insights into global nitrogen regulation in actinomycetes.</title>
        <authorList>
            <person name="Pullan S.T."/>
            <person name="Bibb M.J."/>
            <person name="Merrick M."/>
        </authorList>
    </citation>
    <scope>NUCLEOTIDE SEQUENCE [LARGE SCALE GENOMIC DNA]</scope>
    <source>
        <strain evidence="11">ATCC 10712 / CBS 650.69 / DSM 40230 / JCM 4526 / NBRC 13096 / PD 04745</strain>
    </source>
</reference>
<evidence type="ECO:0000256" key="7">
    <source>
        <dbReference type="SAM" id="MobiDB-lite"/>
    </source>
</evidence>
<feature type="transmembrane region" description="Helical" evidence="8">
    <location>
        <begin position="194"/>
        <end position="214"/>
    </location>
</feature>
<dbReference type="PANTHER" id="PTHR32468">
    <property type="entry name" value="CATION/H + ANTIPORTER"/>
    <property type="match status" value="1"/>
</dbReference>
<dbReference type="GO" id="GO:1902600">
    <property type="term" value="P:proton transmembrane transport"/>
    <property type="evidence" value="ECO:0007669"/>
    <property type="project" value="InterPro"/>
</dbReference>
<feature type="transmembrane region" description="Helical" evidence="8">
    <location>
        <begin position="35"/>
        <end position="54"/>
    </location>
</feature>
<feature type="domain" description="Cation/H+ exchanger transmembrane" evidence="9">
    <location>
        <begin position="274"/>
        <end position="432"/>
    </location>
</feature>
<feature type="transmembrane region" description="Helical" evidence="8">
    <location>
        <begin position="267"/>
        <end position="284"/>
    </location>
</feature>
<dbReference type="eggNOG" id="COG0475">
    <property type="taxonomic scope" value="Bacteria"/>
</dbReference>
<feature type="transmembrane region" description="Helical" evidence="8">
    <location>
        <begin position="6"/>
        <end position="23"/>
    </location>
</feature>
<feature type="transmembrane region" description="Helical" evidence="8">
    <location>
        <begin position="66"/>
        <end position="86"/>
    </location>
</feature>
<evidence type="ECO:0000256" key="8">
    <source>
        <dbReference type="SAM" id="Phobius"/>
    </source>
</evidence>
<keyword evidence="5" id="KW-0406">Ion transport</keyword>
<dbReference type="InterPro" id="IPR038770">
    <property type="entry name" value="Na+/solute_symporter_sf"/>
</dbReference>
<keyword evidence="2" id="KW-0813">Transport</keyword>
<dbReference type="Gene3D" id="1.20.1530.20">
    <property type="match status" value="2"/>
</dbReference>
<feature type="transmembrane region" description="Helical" evidence="8">
    <location>
        <begin position="411"/>
        <end position="434"/>
    </location>
</feature>
<proteinExistence type="predicted"/>
<dbReference type="GO" id="GO:0015297">
    <property type="term" value="F:antiporter activity"/>
    <property type="evidence" value="ECO:0007669"/>
    <property type="project" value="InterPro"/>
</dbReference>
<keyword evidence="11" id="KW-1185">Reference proteome</keyword>
<feature type="domain" description="Cation/H+ exchanger transmembrane" evidence="9">
    <location>
        <begin position="19"/>
        <end position="219"/>
    </location>
</feature>
<dbReference type="RefSeq" id="WP_015032121.1">
    <property type="nucleotide sequence ID" value="NC_018750.1"/>
</dbReference>
<gene>
    <name evidence="10" type="ordered locus">SVEN_0915</name>
</gene>
<feature type="region of interest" description="Disordered" evidence="7">
    <location>
        <begin position="245"/>
        <end position="266"/>
    </location>
</feature>
<dbReference type="KEGG" id="sve:SVEN_0915"/>
<sequence length="472" mass="48704">MTTHQTAMIMMGLAVVLALAHVLGRLARRCGQPAVLGEILAGILLGPTLFHGALSDAVFPTDVRPMLSTLGNLGVALFMFLVGLELDHRLLRGNKRAAVGVSVGSIVCSFGLGAVLAVWLWNAHPVGDRLGFVLFLGAAMSITAFPVLARILTDRGIQHTRVGALAMASAAAGDVVAWLLLAAVLTFTGSQSSWQVLLVLPYAVAMVAVVRPLLGRYLTAREPGGTGAGGHGRGVAGGERGVAGRGQGVAGGEQGTDRPGAGERGPGAGPLGVLTVLLLVSGALSEWFGLHFIFGAFLAGAIVPRQGTERLRAAVADRFEAVTWMLLPAYFTVAGLKVDLSTVDADGLGELGLILLVAVGGKFGGAYLGARAAGRPGRSATTLGILMNTRGLTELIILGVGLQLGLLDTDLYSLMVVMALVTTAMTAPLLRWAYPRQMVDADLRELAAEWEAAVPRPQAARAGGGKPSGAKR</sequence>
<feature type="transmembrane region" description="Helical" evidence="8">
    <location>
        <begin position="98"/>
        <end position="120"/>
    </location>
</feature>
<dbReference type="AlphaFoldDB" id="F2RB74"/>
<feature type="transmembrane region" description="Helical" evidence="8">
    <location>
        <begin position="164"/>
        <end position="188"/>
    </location>
</feature>
<evidence type="ECO:0000313" key="11">
    <source>
        <dbReference type="Proteomes" id="UP000006854"/>
    </source>
</evidence>
<dbReference type="GeneID" id="51861503"/>
<feature type="transmembrane region" description="Helical" evidence="8">
    <location>
        <begin position="132"/>
        <end position="152"/>
    </location>
</feature>
<name>F2RB74_STRVP</name>
<evidence type="ECO:0000256" key="3">
    <source>
        <dbReference type="ARBA" id="ARBA00022692"/>
    </source>
</evidence>
<accession>F2RB74</accession>
<feature type="compositionally biased region" description="Gly residues" evidence="7">
    <location>
        <begin position="245"/>
        <end position="254"/>
    </location>
</feature>
<keyword evidence="4 8" id="KW-1133">Transmembrane helix</keyword>
<dbReference type="HOGENOM" id="CLU_005126_7_0_11"/>
<feature type="transmembrane region" description="Helical" evidence="8">
    <location>
        <begin position="382"/>
        <end position="405"/>
    </location>
</feature>
<organism evidence="10 11">
    <name type="scientific">Streptomyces venezuelae (strain ATCC 10712 / CBS 650.69 / DSM 40230 / JCM 4526 / NBRC 13096 / PD 04745)</name>
    <dbReference type="NCBI Taxonomy" id="953739"/>
    <lineage>
        <taxon>Bacteria</taxon>
        <taxon>Bacillati</taxon>
        <taxon>Actinomycetota</taxon>
        <taxon>Actinomycetes</taxon>
        <taxon>Kitasatosporales</taxon>
        <taxon>Streptomycetaceae</taxon>
        <taxon>Streptomyces</taxon>
    </lineage>
</organism>